<dbReference type="Proteomes" id="UP001642409">
    <property type="component" value="Unassembled WGS sequence"/>
</dbReference>
<keyword evidence="3" id="KW-1185">Reference proteome</keyword>
<sequence length="577" mass="66982">MQAIKTTNPARWLDLRLQSKDNAFALQSAIRQYVTHFPTDTEMILLAVPFEPHQESFLDQFIPALPSLQLYEYVIAKNPQLKLSNSAIGRVGAHPQQSAQFQAQFIEEHREEGEIDAYAIWLSVNCVQVQFDIQSCAPETQQIVQSLQQSQKYQIKMRQSAFTSAFVEQSRLIFYPEIMNQSAEYTANQEAAFQRIIQLLKLEENLMSANPFIAPVQKSIRMLFILELLVMHVPTQKSYLLLLNFVQSFFDVKAPPEVLAEVLSENVFQQLKINVPNFVLEKYKQIHMTQLRNQIPTPNTSKLVQFYVQCGQNILFDSKRLSIFSQQLDEETDPGILAYNFVQKFKGENQKQAEDELKLTLKQLPLFDQMRLLVVLFRYVSPKREFALQLFSDLFEDINTLLTNNKLIVQTLTDFLVLAVFYIKQMNNLKCGFVLEKILKLLQADKTIMIENKQNTDLIQQIINNLKAQIQKPNRKPKPDQLLHEFLAKNHFDLFENQDIIFKFEPIVEAEAMTQQNDAEKFINSAVKGKLQEEPRIDIEKTGKKYYNRAGRYVLEQEQEGEEGFWDIVGGLFGWEV</sequence>
<comment type="caution">
    <text evidence="1">The sequence shown here is derived from an EMBL/GenBank/DDBJ whole genome shotgun (WGS) entry which is preliminary data.</text>
</comment>
<organism evidence="1">
    <name type="scientific">Hexamita inflata</name>
    <dbReference type="NCBI Taxonomy" id="28002"/>
    <lineage>
        <taxon>Eukaryota</taxon>
        <taxon>Metamonada</taxon>
        <taxon>Diplomonadida</taxon>
        <taxon>Hexamitidae</taxon>
        <taxon>Hexamitinae</taxon>
        <taxon>Hexamita</taxon>
    </lineage>
</organism>
<evidence type="ECO:0000313" key="2">
    <source>
        <dbReference type="EMBL" id="CAL6016776.1"/>
    </source>
</evidence>
<reference evidence="2 3" key="2">
    <citation type="submission" date="2024-07" db="EMBL/GenBank/DDBJ databases">
        <authorList>
            <person name="Akdeniz Z."/>
        </authorList>
    </citation>
    <scope>NUCLEOTIDE SEQUENCE [LARGE SCALE GENOMIC DNA]</scope>
</reference>
<proteinExistence type="predicted"/>
<evidence type="ECO:0000313" key="3">
    <source>
        <dbReference type="Proteomes" id="UP001642409"/>
    </source>
</evidence>
<reference evidence="1" key="1">
    <citation type="submission" date="2023-06" db="EMBL/GenBank/DDBJ databases">
        <authorList>
            <person name="Kurt Z."/>
        </authorList>
    </citation>
    <scope>NUCLEOTIDE SEQUENCE</scope>
</reference>
<name>A0AA86PSC1_9EUKA</name>
<dbReference type="AlphaFoldDB" id="A0AA86PSC1"/>
<dbReference type="EMBL" id="CAXDID020000077">
    <property type="protein sequence ID" value="CAL6016776.1"/>
    <property type="molecule type" value="Genomic_DNA"/>
</dbReference>
<evidence type="ECO:0000313" key="1">
    <source>
        <dbReference type="EMBL" id="CAI9940655.1"/>
    </source>
</evidence>
<accession>A0AA86PSC1</accession>
<dbReference type="EMBL" id="CATOUU010000681">
    <property type="protein sequence ID" value="CAI9940655.1"/>
    <property type="molecule type" value="Genomic_DNA"/>
</dbReference>
<protein>
    <submittedName>
        <fullName evidence="1">Uncharacterized protein</fullName>
    </submittedName>
</protein>
<gene>
    <name evidence="2" type="ORF">HINF_LOCUS25668</name>
    <name evidence="1" type="ORF">HINF_LOCUS28300</name>
</gene>